<gene>
    <name evidence="1" type="ORF">F4821DRAFT_38889</name>
</gene>
<evidence type="ECO:0000313" key="1">
    <source>
        <dbReference type="EMBL" id="KAI6081048.1"/>
    </source>
</evidence>
<evidence type="ECO:0000313" key="2">
    <source>
        <dbReference type="Proteomes" id="UP001497680"/>
    </source>
</evidence>
<reference evidence="1 2" key="1">
    <citation type="journal article" date="2022" name="New Phytol.">
        <title>Ecological generalism drives hyperdiversity of secondary metabolite gene clusters in xylarialean endophytes.</title>
        <authorList>
            <person name="Franco M.E.E."/>
            <person name="Wisecaver J.H."/>
            <person name="Arnold A.E."/>
            <person name="Ju Y.M."/>
            <person name="Slot J.C."/>
            <person name="Ahrendt S."/>
            <person name="Moore L.P."/>
            <person name="Eastman K.E."/>
            <person name="Scott K."/>
            <person name="Konkel Z."/>
            <person name="Mondo S.J."/>
            <person name="Kuo A."/>
            <person name="Hayes R.D."/>
            <person name="Haridas S."/>
            <person name="Andreopoulos B."/>
            <person name="Riley R."/>
            <person name="LaButti K."/>
            <person name="Pangilinan J."/>
            <person name="Lipzen A."/>
            <person name="Amirebrahimi M."/>
            <person name="Yan J."/>
            <person name="Adam C."/>
            <person name="Keymanesh K."/>
            <person name="Ng V."/>
            <person name="Louie K."/>
            <person name="Northen T."/>
            <person name="Drula E."/>
            <person name="Henrissat B."/>
            <person name="Hsieh H.M."/>
            <person name="Youens-Clark K."/>
            <person name="Lutzoni F."/>
            <person name="Miadlikowska J."/>
            <person name="Eastwood D.C."/>
            <person name="Hamelin R.C."/>
            <person name="Grigoriev I.V."/>
            <person name="U'Ren J.M."/>
        </authorList>
    </citation>
    <scope>NUCLEOTIDE SEQUENCE [LARGE SCALE GENOMIC DNA]</scope>
    <source>
        <strain evidence="1 2">ER1909</strain>
    </source>
</reference>
<protein>
    <submittedName>
        <fullName evidence="1">Uncharacterized protein</fullName>
    </submittedName>
</protein>
<dbReference type="Proteomes" id="UP001497680">
    <property type="component" value="Unassembled WGS sequence"/>
</dbReference>
<accession>A0ACC0CKW6</accession>
<comment type="caution">
    <text evidence="1">The sequence shown here is derived from an EMBL/GenBank/DDBJ whole genome shotgun (WGS) entry which is preliminary data.</text>
</comment>
<name>A0ACC0CKW6_9PEZI</name>
<keyword evidence="2" id="KW-1185">Reference proteome</keyword>
<sequence length="282" mass="31732">MILTGLLSHISSSLLWQAFHSDRCVSCSDFGDYLFLPTCERACRLCLERNSALWVTYTCIAKHVFHIGDEDLKSCTIINNSVNSSYSWVSVRQAKKAAVQVHGSAEKVAELPLTELPESDLGFNSFTSHAPGYYEQVRGAPLEHPGCSMLTHPEMAGWLDHRNFSNQADFPFPILRTGLAPNPNEYGAGYGLKCRGCNDIIDPYFSNEYKWTKDPEFIAIFLSQFDVPEGVDLNRVLFAELCRSRPYGEFIEHIKHCHGVRMLSSHRNLKWCAGVVGEPRGH</sequence>
<proteinExistence type="predicted"/>
<organism evidence="1 2">
    <name type="scientific">Hypoxylon rubiginosum</name>
    <dbReference type="NCBI Taxonomy" id="110542"/>
    <lineage>
        <taxon>Eukaryota</taxon>
        <taxon>Fungi</taxon>
        <taxon>Dikarya</taxon>
        <taxon>Ascomycota</taxon>
        <taxon>Pezizomycotina</taxon>
        <taxon>Sordariomycetes</taxon>
        <taxon>Xylariomycetidae</taxon>
        <taxon>Xylariales</taxon>
        <taxon>Hypoxylaceae</taxon>
        <taxon>Hypoxylon</taxon>
    </lineage>
</organism>
<dbReference type="EMBL" id="MU394409">
    <property type="protein sequence ID" value="KAI6081048.1"/>
    <property type="molecule type" value="Genomic_DNA"/>
</dbReference>